<keyword evidence="2" id="KW-0597">Phosphoprotein</keyword>
<dbReference type="EMBL" id="NAJN01001946">
    <property type="protein sequence ID" value="TKA59788.1"/>
    <property type="molecule type" value="Genomic_DNA"/>
</dbReference>
<dbReference type="GO" id="GO:0031177">
    <property type="term" value="F:phosphopantetheine binding"/>
    <property type="evidence" value="ECO:0007669"/>
    <property type="project" value="InterPro"/>
</dbReference>
<dbReference type="Pfam" id="PF07993">
    <property type="entry name" value="NAD_binding_4"/>
    <property type="match status" value="1"/>
</dbReference>
<dbReference type="SMART" id="SM00823">
    <property type="entry name" value="PKS_PP"/>
    <property type="match status" value="1"/>
</dbReference>
<dbReference type="PROSITE" id="PS50075">
    <property type="entry name" value="CARRIER"/>
    <property type="match status" value="1"/>
</dbReference>
<dbReference type="Gene3D" id="1.10.1200.10">
    <property type="entry name" value="ACP-like"/>
    <property type="match status" value="1"/>
</dbReference>
<dbReference type="PANTHER" id="PTHR43439:SF2">
    <property type="entry name" value="ENZYME, PUTATIVE (JCVI)-RELATED"/>
    <property type="match status" value="1"/>
</dbReference>
<comment type="caution">
    <text evidence="5">The sequence shown here is derived from an EMBL/GenBank/DDBJ whole genome shotgun (WGS) entry which is preliminary data.</text>
</comment>
<keyword evidence="6" id="KW-1185">Reference proteome</keyword>
<evidence type="ECO:0000256" key="3">
    <source>
        <dbReference type="SAM" id="SignalP"/>
    </source>
</evidence>
<sequence>MSVAGIVSITVVPLFFDATVVYGPVDTPASGEIASKIMRCLTIRALFTPPTILEEFMQEAGSLEQAATLDFALFAGGPLAPSCGDIIIQATEVYQFTGSTEIGIVPTLTPKPRENWNYFEWHPVYECKMESIDGETFELVIPRNDSLDWIRGKCFPDRLAPEWRTKDTYRRHPANREIWRFHGRTDDIIVLSNGEKFSPVSQEGIIQGHSLLSGALLTGQARAQAALLVELRKGVTLSHAEVIEQIWPTVEKANSLAPAHARIFRSKILVTSPETPFERVGKGTVKRKETLALYAAPFDALYDGVKNGGTTGDLPAVDNIDDLASIRRFLQAHFKEALQTDVTTEDTDFFDLGLDSVQTIELAGGIRAAFEPHVNGQTSMKSISPKTIYAHPTIDSLSVYLHSLAKPNGNSGIRENTAHSNVERRTQRMKHLVEKYAKDLPSKAVSLLDGDLQIGYGQAKERLTVILTGTTGTLGIWLLHTLLSDQKVSKVYCLDRSADARERNLKSFAERHFPVSSLYDGTKCEFLQASFGHPHFGLGSEQFTELSQKVDAVIHNAWAVNFNHSLESFDAVHIRGVRNFINFSLGSPRKPRIHFVSSISSVGNWPAVHGFNVPVPTQGLDRYSYDVAQVDLGYGESKHVSERILERASQSGVPVSILRVGQIAGPLAVDGGCWTKHEWLPSLVRTSKALGRIPAELGVVDWIPVDKLAETIKDLVFANAEKASLEVYNLVNPRVSSWSDLVPAVQTFYKDLHGSSSTMETIPLDKWVEALERIDLNNRDAVDEMPSIKILDFYKAIGESLSTSPISNIAAFDTDNLSRESDTMRNLRSIDRETVTIWLRQWDY</sequence>
<feature type="signal peptide" evidence="3">
    <location>
        <begin position="1"/>
        <end position="23"/>
    </location>
</feature>
<dbReference type="AlphaFoldDB" id="A0A4U0WBR4"/>
<evidence type="ECO:0000313" key="5">
    <source>
        <dbReference type="EMBL" id="TKA59788.1"/>
    </source>
</evidence>
<dbReference type="Proteomes" id="UP000308768">
    <property type="component" value="Unassembled WGS sequence"/>
</dbReference>
<dbReference type="InterPro" id="IPR036736">
    <property type="entry name" value="ACP-like_sf"/>
</dbReference>
<protein>
    <recommendedName>
        <fullName evidence="4">Carrier domain-containing protein</fullName>
    </recommendedName>
</protein>
<dbReference type="Pfam" id="PF23562">
    <property type="entry name" value="AMP-binding_C_3"/>
    <property type="match status" value="1"/>
</dbReference>
<dbReference type="Gene3D" id="3.40.50.12780">
    <property type="entry name" value="N-terminal domain of ligase-like"/>
    <property type="match status" value="1"/>
</dbReference>
<dbReference type="InterPro" id="IPR051414">
    <property type="entry name" value="Adenylate-forming_Reductase"/>
</dbReference>
<reference evidence="5 6" key="1">
    <citation type="submission" date="2017-03" db="EMBL/GenBank/DDBJ databases">
        <title>Genomes of endolithic fungi from Antarctica.</title>
        <authorList>
            <person name="Coleine C."/>
            <person name="Masonjones S."/>
            <person name="Stajich J.E."/>
        </authorList>
    </citation>
    <scope>NUCLEOTIDE SEQUENCE [LARGE SCALE GENOMIC DNA]</scope>
    <source>
        <strain evidence="5 6">CCFEE 5187</strain>
    </source>
</reference>
<dbReference type="PANTHER" id="PTHR43439">
    <property type="entry name" value="PHENYLACETATE-COENZYME A LIGASE"/>
    <property type="match status" value="1"/>
</dbReference>
<dbReference type="InterPro" id="IPR013120">
    <property type="entry name" value="FAR_NAD-bd"/>
</dbReference>
<dbReference type="SUPFAM" id="SSF47336">
    <property type="entry name" value="ACP-like"/>
    <property type="match status" value="1"/>
</dbReference>
<gene>
    <name evidence="5" type="ORF">B0A49_10410</name>
</gene>
<feature type="domain" description="Carrier" evidence="4">
    <location>
        <begin position="321"/>
        <end position="405"/>
    </location>
</feature>
<feature type="chain" id="PRO_5020818909" description="Carrier domain-containing protein" evidence="3">
    <location>
        <begin position="24"/>
        <end position="844"/>
    </location>
</feature>
<dbReference type="InterPro" id="IPR042099">
    <property type="entry name" value="ANL_N_sf"/>
</dbReference>
<name>A0A4U0WBR4_9PEZI</name>
<dbReference type="Gene3D" id="3.40.50.720">
    <property type="entry name" value="NAD(P)-binding Rossmann-like Domain"/>
    <property type="match status" value="1"/>
</dbReference>
<dbReference type="InterPro" id="IPR020806">
    <property type="entry name" value="PKS_PP-bd"/>
</dbReference>
<dbReference type="InterPro" id="IPR009081">
    <property type="entry name" value="PP-bd_ACP"/>
</dbReference>
<dbReference type="OrthoDB" id="429813at2759"/>
<evidence type="ECO:0000256" key="2">
    <source>
        <dbReference type="ARBA" id="ARBA00022553"/>
    </source>
</evidence>
<keyword evidence="3" id="KW-0732">Signal</keyword>
<keyword evidence="1" id="KW-0596">Phosphopantetheine</keyword>
<dbReference type="Pfam" id="PF00550">
    <property type="entry name" value="PP-binding"/>
    <property type="match status" value="1"/>
</dbReference>
<dbReference type="PROSITE" id="PS00012">
    <property type="entry name" value="PHOSPHOPANTETHEINE"/>
    <property type="match status" value="1"/>
</dbReference>
<dbReference type="SUPFAM" id="SSF56801">
    <property type="entry name" value="Acetyl-CoA synthetase-like"/>
    <property type="match status" value="1"/>
</dbReference>
<evidence type="ECO:0000313" key="6">
    <source>
        <dbReference type="Proteomes" id="UP000308768"/>
    </source>
</evidence>
<dbReference type="SUPFAM" id="SSF51735">
    <property type="entry name" value="NAD(P)-binding Rossmann-fold domains"/>
    <property type="match status" value="1"/>
</dbReference>
<evidence type="ECO:0000259" key="4">
    <source>
        <dbReference type="PROSITE" id="PS50075"/>
    </source>
</evidence>
<dbReference type="InterPro" id="IPR036291">
    <property type="entry name" value="NAD(P)-bd_dom_sf"/>
</dbReference>
<dbReference type="STRING" id="331657.A0A4U0WBR4"/>
<proteinExistence type="predicted"/>
<dbReference type="InterPro" id="IPR006162">
    <property type="entry name" value="Ppantetheine_attach_site"/>
</dbReference>
<evidence type="ECO:0000256" key="1">
    <source>
        <dbReference type="ARBA" id="ARBA00022450"/>
    </source>
</evidence>
<accession>A0A4U0WBR4</accession>
<organism evidence="5 6">
    <name type="scientific">Cryomyces minteri</name>
    <dbReference type="NCBI Taxonomy" id="331657"/>
    <lineage>
        <taxon>Eukaryota</taxon>
        <taxon>Fungi</taxon>
        <taxon>Dikarya</taxon>
        <taxon>Ascomycota</taxon>
        <taxon>Pezizomycotina</taxon>
        <taxon>Dothideomycetes</taxon>
        <taxon>Dothideomycetes incertae sedis</taxon>
        <taxon>Cryomyces</taxon>
    </lineage>
</organism>